<keyword evidence="3" id="KW-1185">Reference proteome</keyword>
<evidence type="ECO:0000259" key="1">
    <source>
        <dbReference type="Pfam" id="PF06172"/>
    </source>
</evidence>
<dbReference type="InterPro" id="IPR011051">
    <property type="entry name" value="RmlC_Cupin_sf"/>
</dbReference>
<dbReference type="PANTHER" id="PTHR33387:SF3">
    <property type="entry name" value="DUF985 DOMAIN-CONTAINING PROTEIN"/>
    <property type="match status" value="1"/>
</dbReference>
<organism evidence="2 3">
    <name type="scientific">Aphanothece cf. minutissima CCALA 015</name>
    <dbReference type="NCBI Taxonomy" id="2107695"/>
    <lineage>
        <taxon>Bacteria</taxon>
        <taxon>Bacillati</taxon>
        <taxon>Cyanobacteriota</taxon>
        <taxon>Cyanophyceae</taxon>
        <taxon>Oscillatoriophycideae</taxon>
        <taxon>Chroococcales</taxon>
        <taxon>Aphanothecaceae</taxon>
        <taxon>Aphanothece</taxon>
    </lineage>
</organism>
<dbReference type="InterPro" id="IPR039935">
    <property type="entry name" value="YML079W-like"/>
</dbReference>
<proteinExistence type="predicted"/>
<dbReference type="Gene3D" id="2.60.120.10">
    <property type="entry name" value="Jelly Rolls"/>
    <property type="match status" value="1"/>
</dbReference>
<comment type="caution">
    <text evidence="2">The sequence shown here is derived from an EMBL/GenBank/DDBJ whole genome shotgun (WGS) entry which is preliminary data.</text>
</comment>
<dbReference type="EMBL" id="PVWP01000013">
    <property type="protein sequence ID" value="PSB35966.1"/>
    <property type="molecule type" value="Genomic_DNA"/>
</dbReference>
<dbReference type="InterPro" id="IPR014710">
    <property type="entry name" value="RmlC-like_jellyroll"/>
</dbReference>
<reference evidence="2 3" key="1">
    <citation type="submission" date="2018-02" db="EMBL/GenBank/DDBJ databases">
        <authorList>
            <person name="Moore K."/>
            <person name="Momper L."/>
        </authorList>
    </citation>
    <scope>NUCLEOTIDE SEQUENCE [LARGE SCALE GENOMIC DNA]</scope>
    <source>
        <strain evidence="2 3">CCALA 015</strain>
    </source>
</reference>
<dbReference type="PANTHER" id="PTHR33387">
    <property type="entry name" value="RMLC-LIKE JELLY ROLL FOLD PROTEIN"/>
    <property type="match status" value="1"/>
</dbReference>
<dbReference type="Proteomes" id="UP000238218">
    <property type="component" value="Unassembled WGS sequence"/>
</dbReference>
<gene>
    <name evidence="2" type="ORF">C7B81_15340</name>
</gene>
<protein>
    <recommendedName>
        <fullName evidence="1">DUF985 domain-containing protein</fullName>
    </recommendedName>
</protein>
<dbReference type="SUPFAM" id="SSF51182">
    <property type="entry name" value="RmlC-like cupins"/>
    <property type="match status" value="1"/>
</dbReference>
<name>A0ABX5F720_9CHRO</name>
<dbReference type="CDD" id="cd06121">
    <property type="entry name" value="cupin_YML079wp"/>
    <property type="match status" value="1"/>
</dbReference>
<evidence type="ECO:0000313" key="3">
    <source>
        <dbReference type="Proteomes" id="UP000238218"/>
    </source>
</evidence>
<dbReference type="InterPro" id="IPR009327">
    <property type="entry name" value="Cupin_DUF985"/>
</dbReference>
<feature type="domain" description="DUF985" evidence="1">
    <location>
        <begin position="9"/>
        <end position="124"/>
    </location>
</feature>
<dbReference type="Pfam" id="PF06172">
    <property type="entry name" value="Cupin_5"/>
    <property type="match status" value="1"/>
</dbReference>
<evidence type="ECO:0000313" key="2">
    <source>
        <dbReference type="EMBL" id="PSB35966.1"/>
    </source>
</evidence>
<sequence>MGEAQPTAQEVITLLGLEPHRTCGLVAQSYTAGAIPGGALYFLASPERDIQLHRIAQDQVYHHYLGDPLEVLLVAADGVASRHRVGSDLAAGERPQLAIAGGTFHAGRVAPGGAFGYALLGTSVWGRVDPERVERMELGALGEVFPAALPVIKAFDSY</sequence>
<reference evidence="2 3" key="2">
    <citation type="submission" date="2018-03" db="EMBL/GenBank/DDBJ databases">
        <title>The ancient ancestry and fast evolution of plastids.</title>
        <authorList>
            <person name="Moore K.R."/>
            <person name="Magnabosco C."/>
            <person name="Momper L."/>
            <person name="Gold D.A."/>
            <person name="Bosak T."/>
            <person name="Fournier G.P."/>
        </authorList>
    </citation>
    <scope>NUCLEOTIDE SEQUENCE [LARGE SCALE GENOMIC DNA]</scope>
    <source>
        <strain evidence="2 3">CCALA 015</strain>
    </source>
</reference>
<accession>A0ABX5F720</accession>